<dbReference type="STRING" id="645991.Sgly_1764"/>
<proteinExistence type="predicted"/>
<feature type="transmembrane region" description="Helical" evidence="1">
    <location>
        <begin position="379"/>
        <end position="400"/>
    </location>
</feature>
<feature type="transmembrane region" description="Helical" evidence="1">
    <location>
        <begin position="171"/>
        <end position="192"/>
    </location>
</feature>
<keyword evidence="1" id="KW-1133">Transmembrane helix</keyword>
<name>F0SZH5_SYNGF</name>
<dbReference type="PANTHER" id="PTHR39556:SF1">
    <property type="entry name" value="PROTEIN, PUTATIVE-RELATED"/>
    <property type="match status" value="1"/>
</dbReference>
<protein>
    <recommendedName>
        <fullName evidence="4">DUF401 family protein</fullName>
    </recommendedName>
</protein>
<feature type="transmembrane region" description="Helical" evidence="1">
    <location>
        <begin position="299"/>
        <end position="316"/>
    </location>
</feature>
<reference evidence="3" key="2">
    <citation type="submission" date="2011-02" db="EMBL/GenBank/DDBJ databases">
        <title>The complete genome of Syntrophobotulus glycolicus DSM 8271.</title>
        <authorList>
            <person name="Lucas S."/>
            <person name="Copeland A."/>
            <person name="Lapidus A."/>
            <person name="Bruce D."/>
            <person name="Goodwin L."/>
            <person name="Pitluck S."/>
            <person name="Kyrpides N."/>
            <person name="Mavromatis K."/>
            <person name="Pagani I."/>
            <person name="Ivanova N."/>
            <person name="Mikhailova N."/>
            <person name="Chertkov O."/>
            <person name="Held B."/>
            <person name="Detter J.C."/>
            <person name="Tapia R."/>
            <person name="Han C."/>
            <person name="Land M."/>
            <person name="Hauser L."/>
            <person name="Markowitz V."/>
            <person name="Cheng J.-F."/>
            <person name="Hugenholtz P."/>
            <person name="Woyke T."/>
            <person name="Wu D."/>
            <person name="Spring S."/>
            <person name="Schroeder M."/>
            <person name="Brambilla E."/>
            <person name="Klenk H.-P."/>
            <person name="Eisen J.A."/>
        </authorList>
    </citation>
    <scope>NUCLEOTIDE SEQUENCE [LARGE SCALE GENOMIC DNA]</scope>
    <source>
        <strain evidence="3">DSM 8271 / FlGlyR</strain>
    </source>
</reference>
<dbReference type="HOGENOM" id="CLU_056143_0_0_9"/>
<dbReference type="InterPro" id="IPR007294">
    <property type="entry name" value="DUF401"/>
</dbReference>
<dbReference type="AlphaFoldDB" id="F0SZH5"/>
<feature type="transmembrane region" description="Helical" evidence="1">
    <location>
        <begin position="260"/>
        <end position="279"/>
    </location>
</feature>
<keyword evidence="1" id="KW-0472">Membrane</keyword>
<organism evidence="2 3">
    <name type="scientific">Syntrophobotulus glycolicus (strain DSM 8271 / FlGlyR)</name>
    <dbReference type="NCBI Taxonomy" id="645991"/>
    <lineage>
        <taxon>Bacteria</taxon>
        <taxon>Bacillati</taxon>
        <taxon>Bacillota</taxon>
        <taxon>Clostridia</taxon>
        <taxon>Eubacteriales</taxon>
        <taxon>Desulfitobacteriaceae</taxon>
        <taxon>Syntrophobotulus</taxon>
    </lineage>
</organism>
<dbReference type="Pfam" id="PF04165">
    <property type="entry name" value="DUF401"/>
    <property type="match status" value="1"/>
</dbReference>
<dbReference type="PANTHER" id="PTHR39556">
    <property type="entry name" value="PROTEIN, PUTATIVE-RELATED"/>
    <property type="match status" value="1"/>
</dbReference>
<sequence length="402" mass="43654">MTTLKLLLVFVLMMILLWRKKPLAQVVIASSVLLALLCGTGPAVFFQMVWKATYSQTTLELIAVLASIMILERLLRKQGYLDRMLKALSGLFRDRRIVMAMIPAFIGLMPSAGGALFSAPLVEEAAGKSVPAEEKAFVNFYYRHIWEYFLPIYPGVLLASSITQIPLSKLIPALAPFGILIILIGLPFLFSIKPSEIPASSSSDKEERGKLIKDVIFSTLPVIGVVALVLASVNAILAVLLVVGFLVFKHRYTPGQLIAVVREAVVIKTLVIIWGIMLFKEVMTATGSINDLPVLIGQLPIPQIAVLGMVSFLIAYLTGQTGFYVGIAFPIVVGAAGGQVSLPLAVFVFVAGSAGTMLSPMHLCLSLTIDYFKTNLTKVWPKLIVLETILVGVALINYLIPR</sequence>
<evidence type="ECO:0008006" key="4">
    <source>
        <dbReference type="Google" id="ProtNLM"/>
    </source>
</evidence>
<accession>F0SZH5</accession>
<dbReference type="Proteomes" id="UP000007488">
    <property type="component" value="Chromosome"/>
</dbReference>
<feature type="transmembrane region" description="Helical" evidence="1">
    <location>
        <begin position="141"/>
        <end position="159"/>
    </location>
</feature>
<gene>
    <name evidence="2" type="ordered locus">Sgly_1764</name>
</gene>
<evidence type="ECO:0000256" key="1">
    <source>
        <dbReference type="SAM" id="Phobius"/>
    </source>
</evidence>
<reference evidence="2 3" key="1">
    <citation type="journal article" date="2011" name="Stand. Genomic Sci.">
        <title>Complete genome sequence of Syntrophobotulus glycolicus type strain (FlGlyR).</title>
        <authorList>
            <person name="Han C."/>
            <person name="Mwirichia R."/>
            <person name="Chertkov O."/>
            <person name="Held B."/>
            <person name="Lapidus A."/>
            <person name="Nolan M."/>
            <person name="Lucas S."/>
            <person name="Hammon N."/>
            <person name="Deshpande S."/>
            <person name="Cheng J.F."/>
            <person name="Tapia R."/>
            <person name="Goodwin L."/>
            <person name="Pitluck S."/>
            <person name="Huntemann M."/>
            <person name="Liolios K."/>
            <person name="Ivanova N."/>
            <person name="Pagani I."/>
            <person name="Mavromatis K."/>
            <person name="Ovchinikova G."/>
            <person name="Pati A."/>
            <person name="Chen A."/>
            <person name="Palaniappan K."/>
            <person name="Land M."/>
            <person name="Hauser L."/>
            <person name="Brambilla E.M."/>
            <person name="Rohde M."/>
            <person name="Spring S."/>
            <person name="Sikorski J."/>
            <person name="Goker M."/>
            <person name="Woyke T."/>
            <person name="Bristow J."/>
            <person name="Eisen J.A."/>
            <person name="Markowitz V."/>
            <person name="Hugenholtz P."/>
            <person name="Kyrpides N.C."/>
            <person name="Klenk H.P."/>
            <person name="Detter J.C."/>
        </authorList>
    </citation>
    <scope>NUCLEOTIDE SEQUENCE [LARGE SCALE GENOMIC DNA]</scope>
    <source>
        <strain evidence="3">DSM 8271 / FlGlyR</strain>
    </source>
</reference>
<dbReference type="OrthoDB" id="367235at2"/>
<keyword evidence="3" id="KW-1185">Reference proteome</keyword>
<evidence type="ECO:0000313" key="3">
    <source>
        <dbReference type="Proteomes" id="UP000007488"/>
    </source>
</evidence>
<dbReference type="KEGG" id="sgy:Sgly_1764"/>
<keyword evidence="1" id="KW-0812">Transmembrane</keyword>
<evidence type="ECO:0000313" key="2">
    <source>
        <dbReference type="EMBL" id="ADY56061.1"/>
    </source>
</evidence>
<feature type="transmembrane region" description="Helical" evidence="1">
    <location>
        <begin position="346"/>
        <end position="367"/>
    </location>
</feature>
<feature type="transmembrane region" description="Helical" evidence="1">
    <location>
        <begin position="323"/>
        <end position="340"/>
    </location>
</feature>
<dbReference type="RefSeq" id="WP_013624929.1">
    <property type="nucleotide sequence ID" value="NC_015172.1"/>
</dbReference>
<feature type="transmembrane region" description="Helical" evidence="1">
    <location>
        <begin position="215"/>
        <end position="248"/>
    </location>
</feature>
<dbReference type="EMBL" id="CP002547">
    <property type="protein sequence ID" value="ADY56061.1"/>
    <property type="molecule type" value="Genomic_DNA"/>
</dbReference>
<feature type="transmembrane region" description="Helical" evidence="1">
    <location>
        <begin position="59"/>
        <end position="76"/>
    </location>
</feature>
<dbReference type="eggNOG" id="COG1906">
    <property type="taxonomic scope" value="Bacteria"/>
</dbReference>
<feature type="transmembrane region" description="Helical" evidence="1">
    <location>
        <begin position="97"/>
        <end position="121"/>
    </location>
</feature>